<evidence type="ECO:0000256" key="5">
    <source>
        <dbReference type="SAM" id="Phobius"/>
    </source>
</evidence>
<feature type="transmembrane region" description="Helical" evidence="5">
    <location>
        <begin position="186"/>
        <end position="206"/>
    </location>
</feature>
<keyword evidence="3 5" id="KW-1133">Transmembrane helix</keyword>
<feature type="transmembrane region" description="Helical" evidence="5">
    <location>
        <begin position="117"/>
        <end position="133"/>
    </location>
</feature>
<gene>
    <name evidence="7" type="ORF">J2X01_002471</name>
</gene>
<sequence length="430" mass="46558">MTGLAIVVTIVVSVSTGISSNIALAVLAVAFGGLLVWRLGLDRAFIWALLIPWQFLPFIKANILLNPWIWIALLRLLSKTKPHDSRPPAWTIVMLVFLAPSAYLGSSLLFGIDETSLLMWVIPAVIVGFSFLLRPPDSTLMRRQIVLVGGVYTLLTIVEFITDISFNNLLADVPGVSDYLRSSRSLGPAGNPLFSSAVLLVVFFAIPRSMRFANTMRALVILAIVMTGSKSALIGLAVALPVAVFSLGIRRSFGLIASSALGAVLILTTLPTAATALLDRFSVFENLQESDPDRAFTTDFVLGSILENPLGGIPIGSVLVEKQLRSPVENGDRFGIESTWLALMSDVGVFVFILIAVSVAYRLIENFKQWESVGILALFVSLFFWNGWYGAWVIIPLWSCLVFSNSASENSSAVPGPYPVGRTALPIGSR</sequence>
<dbReference type="PANTHER" id="PTHR37422">
    <property type="entry name" value="TEICHURONIC ACID BIOSYNTHESIS PROTEIN TUAE"/>
    <property type="match status" value="1"/>
</dbReference>
<feature type="transmembrane region" description="Helical" evidence="5">
    <location>
        <begin position="145"/>
        <end position="166"/>
    </location>
</feature>
<feature type="transmembrane region" description="Helical" evidence="5">
    <location>
        <begin position="57"/>
        <end position="77"/>
    </location>
</feature>
<keyword evidence="8" id="KW-1185">Reference proteome</keyword>
<organism evidence="7 8">
    <name type="scientific">Arthrobacter ginsengisoli</name>
    <dbReference type="NCBI Taxonomy" id="1356565"/>
    <lineage>
        <taxon>Bacteria</taxon>
        <taxon>Bacillati</taxon>
        <taxon>Actinomycetota</taxon>
        <taxon>Actinomycetes</taxon>
        <taxon>Micrococcales</taxon>
        <taxon>Micrococcaceae</taxon>
        <taxon>Arthrobacter</taxon>
    </lineage>
</organism>
<protein>
    <recommendedName>
        <fullName evidence="6">O-antigen ligase-related domain-containing protein</fullName>
    </recommendedName>
</protein>
<comment type="caution">
    <text evidence="7">The sequence shown here is derived from an EMBL/GenBank/DDBJ whole genome shotgun (WGS) entry which is preliminary data.</text>
</comment>
<feature type="transmembrane region" description="Helical" evidence="5">
    <location>
        <begin position="89"/>
        <end position="111"/>
    </location>
</feature>
<dbReference type="RefSeq" id="WP_310057461.1">
    <property type="nucleotide sequence ID" value="NZ_JAVDVQ010000009.1"/>
</dbReference>
<dbReference type="InterPro" id="IPR007016">
    <property type="entry name" value="O-antigen_ligase-rel_domated"/>
</dbReference>
<evidence type="ECO:0000256" key="4">
    <source>
        <dbReference type="ARBA" id="ARBA00023136"/>
    </source>
</evidence>
<evidence type="ECO:0000256" key="3">
    <source>
        <dbReference type="ARBA" id="ARBA00022989"/>
    </source>
</evidence>
<evidence type="ECO:0000313" key="8">
    <source>
        <dbReference type="Proteomes" id="UP001252243"/>
    </source>
</evidence>
<feature type="transmembrane region" description="Helical" evidence="5">
    <location>
        <begin position="7"/>
        <end position="37"/>
    </location>
</feature>
<dbReference type="Proteomes" id="UP001252243">
    <property type="component" value="Unassembled WGS sequence"/>
</dbReference>
<keyword evidence="4 5" id="KW-0472">Membrane</keyword>
<accession>A0ABU1UD94</accession>
<feature type="transmembrane region" description="Helical" evidence="5">
    <location>
        <begin position="299"/>
        <end position="320"/>
    </location>
</feature>
<dbReference type="InterPro" id="IPR051533">
    <property type="entry name" value="WaaL-like"/>
</dbReference>
<proteinExistence type="predicted"/>
<comment type="subcellular location">
    <subcellularLocation>
        <location evidence="1">Membrane</location>
        <topology evidence="1">Multi-pass membrane protein</topology>
    </subcellularLocation>
</comment>
<dbReference type="PANTHER" id="PTHR37422:SF13">
    <property type="entry name" value="LIPOPOLYSACCHARIDE BIOSYNTHESIS PROTEIN PA4999-RELATED"/>
    <property type="match status" value="1"/>
</dbReference>
<evidence type="ECO:0000256" key="1">
    <source>
        <dbReference type="ARBA" id="ARBA00004141"/>
    </source>
</evidence>
<dbReference type="Pfam" id="PF04932">
    <property type="entry name" value="Wzy_C"/>
    <property type="match status" value="1"/>
</dbReference>
<feature type="transmembrane region" description="Helical" evidence="5">
    <location>
        <begin position="255"/>
        <end position="278"/>
    </location>
</feature>
<name>A0ABU1UD94_9MICC</name>
<evidence type="ECO:0000259" key="6">
    <source>
        <dbReference type="Pfam" id="PF04932"/>
    </source>
</evidence>
<feature type="transmembrane region" description="Helical" evidence="5">
    <location>
        <begin position="373"/>
        <end position="398"/>
    </location>
</feature>
<feature type="domain" description="O-antigen ligase-related" evidence="6">
    <location>
        <begin position="218"/>
        <end position="355"/>
    </location>
</feature>
<feature type="transmembrane region" description="Helical" evidence="5">
    <location>
        <begin position="218"/>
        <end position="249"/>
    </location>
</feature>
<feature type="transmembrane region" description="Helical" evidence="5">
    <location>
        <begin position="340"/>
        <end position="361"/>
    </location>
</feature>
<dbReference type="EMBL" id="JAVDVQ010000009">
    <property type="protein sequence ID" value="MDR7083178.1"/>
    <property type="molecule type" value="Genomic_DNA"/>
</dbReference>
<reference evidence="7 8" key="1">
    <citation type="submission" date="2023-07" db="EMBL/GenBank/DDBJ databases">
        <title>Sorghum-associated microbial communities from plants grown in Nebraska, USA.</title>
        <authorList>
            <person name="Schachtman D."/>
        </authorList>
    </citation>
    <scope>NUCLEOTIDE SEQUENCE [LARGE SCALE GENOMIC DNA]</scope>
    <source>
        <strain evidence="7 8">BE167</strain>
    </source>
</reference>
<evidence type="ECO:0000256" key="2">
    <source>
        <dbReference type="ARBA" id="ARBA00022692"/>
    </source>
</evidence>
<keyword evidence="2 5" id="KW-0812">Transmembrane</keyword>
<evidence type="ECO:0000313" key="7">
    <source>
        <dbReference type="EMBL" id="MDR7083178.1"/>
    </source>
</evidence>